<organism evidence="2 3">
    <name type="scientific">Psittacicella gerlachiana</name>
    <dbReference type="NCBI Taxonomy" id="2028574"/>
    <lineage>
        <taxon>Bacteria</taxon>
        <taxon>Pseudomonadati</taxon>
        <taxon>Pseudomonadota</taxon>
        <taxon>Gammaproteobacteria</taxon>
        <taxon>Pasteurellales</taxon>
        <taxon>Psittacicellaceae</taxon>
        <taxon>Psittacicella</taxon>
    </lineage>
</organism>
<dbReference type="EMBL" id="NRJF01000029">
    <property type="protein sequence ID" value="RIY37925.1"/>
    <property type="molecule type" value="Genomic_DNA"/>
</dbReference>
<protein>
    <recommendedName>
        <fullName evidence="4">CDP-glycerol:poly(Glycerophosphate) glycerophosphotransferase</fullName>
    </recommendedName>
</protein>
<comment type="caution">
    <text evidence="2">The sequence shown here is derived from an EMBL/GenBank/DDBJ whole genome shotgun (WGS) entry which is preliminary data.</text>
</comment>
<reference evidence="2 3" key="1">
    <citation type="submission" date="2017-08" db="EMBL/GenBank/DDBJ databases">
        <title>Reclassification of Bisgaard taxon 37 and 44.</title>
        <authorList>
            <person name="Christensen H."/>
        </authorList>
    </citation>
    <scope>NUCLEOTIDE SEQUENCE [LARGE SCALE GENOMIC DNA]</scope>
    <source>
        <strain evidence="2 3">EEAB3T1</strain>
    </source>
</reference>
<dbReference type="RefSeq" id="WP_119534154.1">
    <property type="nucleotide sequence ID" value="NZ_NRJF01000029.1"/>
</dbReference>
<dbReference type="Proteomes" id="UP000265964">
    <property type="component" value="Unassembled WGS sequence"/>
</dbReference>
<dbReference type="Gene3D" id="3.40.50.12580">
    <property type="match status" value="1"/>
</dbReference>
<evidence type="ECO:0000313" key="3">
    <source>
        <dbReference type="Proteomes" id="UP000265964"/>
    </source>
</evidence>
<evidence type="ECO:0000313" key="2">
    <source>
        <dbReference type="EMBL" id="RIY37925.1"/>
    </source>
</evidence>
<dbReference type="AlphaFoldDB" id="A0A3A1YJT6"/>
<sequence>MVNKRINKGDSSQATAQKKESKKTLELHNFNVLNKYTHVLHTGETIKAGPNHLVLWIPYFCKAKINFFILVRNREMLNWLKETYPFVSVAYCKRDQDVEQLLTNIDSVHSILYPSNTANLIHTLRYSEYKHIFIGHGDSDKSASAHKFFRVYDQIWVAGQAHIDRFANAGFSIASEFVKVGRPSLKEVIVQTKEAWHERNYNVLYLPTWEGVLEEANYSSVKHAGSILTHVREKLNLPVSVKFHPLTGTRDSFLDNIEANVIKSLLAKGIEAKVVSKLEPINEGIGQANIFICDISAVVSECIAANGPIFVYVPKDKHLQISKSNMSYDDYAYTWSTLEELYAELARVLGGDDYKQEQRKKAKEYLIGSTETESDTFIKLLQQEA</sequence>
<dbReference type="InterPro" id="IPR043148">
    <property type="entry name" value="TagF_C"/>
</dbReference>
<dbReference type="OrthoDB" id="7806295at2"/>
<evidence type="ECO:0000256" key="1">
    <source>
        <dbReference type="SAM" id="MobiDB-lite"/>
    </source>
</evidence>
<feature type="region of interest" description="Disordered" evidence="1">
    <location>
        <begin position="1"/>
        <end position="22"/>
    </location>
</feature>
<gene>
    <name evidence="2" type="ORF">CKF59_01175</name>
</gene>
<proteinExistence type="predicted"/>
<name>A0A3A1YJT6_9GAMM</name>
<accession>A0A3A1YJT6</accession>
<keyword evidence="3" id="KW-1185">Reference proteome</keyword>
<evidence type="ECO:0008006" key="4">
    <source>
        <dbReference type="Google" id="ProtNLM"/>
    </source>
</evidence>